<reference evidence="2 3" key="1">
    <citation type="submission" date="2022-12" db="EMBL/GenBank/DDBJ databases">
        <title>Complete genome sequencing of Dickeya lacustris type strain LMG30899.</title>
        <authorList>
            <person name="Dobhal S."/>
            <person name="Arizala D."/>
            <person name="Arif M."/>
        </authorList>
    </citation>
    <scope>NUCLEOTIDE SEQUENCE [LARGE SCALE GENOMIC DNA]</scope>
    <source>
        <strain evidence="2 3">LMG30899</strain>
    </source>
</reference>
<gene>
    <name evidence="2" type="primary">lysC</name>
    <name evidence="2" type="ORF">O1Q98_04950</name>
</gene>
<sequence>MTHLSAGPILLCLTTLFGCTSAPPSPAPTLIVNGCPRITPCRFPASNLQTNGDLGNQLDETEAALAICAEQVDIIIACQRRISTDAPGTPIMTGPSLPSDSTTPSQGKSPL</sequence>
<dbReference type="RefSeq" id="WP_240632786.1">
    <property type="nucleotide sequence ID" value="NZ_CP114280.1"/>
</dbReference>
<dbReference type="Pfam" id="PF23793">
    <property type="entry name" value="LysC"/>
    <property type="match status" value="1"/>
</dbReference>
<dbReference type="InterPro" id="IPR058979">
    <property type="entry name" value="LysC-like"/>
</dbReference>
<name>A0ABY8G9H4_9GAMM</name>
<evidence type="ECO:0000313" key="3">
    <source>
        <dbReference type="Proteomes" id="UP001219630"/>
    </source>
</evidence>
<accession>A0ABY8G9H4</accession>
<feature type="region of interest" description="Disordered" evidence="1">
    <location>
        <begin position="85"/>
        <end position="111"/>
    </location>
</feature>
<dbReference type="NCBIfam" id="NF038368">
    <property type="entry name" value="P2_Rz1"/>
    <property type="match status" value="1"/>
</dbReference>
<feature type="compositionally biased region" description="Polar residues" evidence="1">
    <location>
        <begin position="96"/>
        <end position="111"/>
    </location>
</feature>
<dbReference type="Proteomes" id="UP001219630">
    <property type="component" value="Chromosome"/>
</dbReference>
<keyword evidence="3" id="KW-1185">Reference proteome</keyword>
<organism evidence="2 3">
    <name type="scientific">Dickeya lacustris</name>
    <dbReference type="NCBI Taxonomy" id="2259638"/>
    <lineage>
        <taxon>Bacteria</taxon>
        <taxon>Pseudomonadati</taxon>
        <taxon>Pseudomonadota</taxon>
        <taxon>Gammaproteobacteria</taxon>
        <taxon>Enterobacterales</taxon>
        <taxon>Pectobacteriaceae</taxon>
        <taxon>Dickeya</taxon>
    </lineage>
</organism>
<protein>
    <submittedName>
        <fullName evidence="2">Rz1-like lysis system protein LysC</fullName>
    </submittedName>
</protein>
<proteinExistence type="predicted"/>
<evidence type="ECO:0000256" key="1">
    <source>
        <dbReference type="SAM" id="MobiDB-lite"/>
    </source>
</evidence>
<dbReference type="InterPro" id="IPR047737">
    <property type="entry name" value="LysC"/>
</dbReference>
<evidence type="ECO:0000313" key="2">
    <source>
        <dbReference type="EMBL" id="WFN56629.1"/>
    </source>
</evidence>
<dbReference type="EMBL" id="CP114280">
    <property type="protein sequence ID" value="WFN56629.1"/>
    <property type="molecule type" value="Genomic_DNA"/>
</dbReference>